<evidence type="ECO:0000313" key="3">
    <source>
        <dbReference type="EMBL" id="KAL3092149.1"/>
    </source>
</evidence>
<sequence>MFVKCKPFIFGSILFACLNPSIVKTESEYVKAAFKFKNDDNNNLLKGAENGASLVAGIGSLGGPIGTAVGVVKYELYKNSEKMVPQMEGTFKIVEGQSKSKEVKEGCNPERDCKQCGGLYSCIPIPEVWMTYSGCCGPGYEMKCCVTTTSTTTTTTTTTTTITTTTTTDEFLRCKKATFESNPAGNIYNEQEDKACSLAERHCYVLNCTTISSSYQGYVGFKTVWGCSVKKESFYDDYKKRNNLLESPSFKSTCNYFVGKKNKDMSNLNKEVPIFNASITTHWCKGGHFWNTHNYGDNMTFCKPNEHYCYVLNCTIVLTVNKDNHQAEIITEWGCTEREYDTDDFIQGKGRDFAKAYIGTIPNNSLCVSTVVRGSTDGIIMPAPTAPKKCKIGRVAFGNKTSNGECGPDTNACYFISCEDSLICKSGYSFIRNDYGFKDQIGNRTCPDTVDYCAAITCTKAGLNGLSAIFWACASMDMKESKEKWFEDYYVKNLSVPNVHCHAEFGEKHKDFGNTHFKRPRVPDGLLCFAGEEFIKLDFCEDDDHFCYLAKCTKDTKQWKTKLGCSPYDSCGFITDAEEKNATGSTVNCNCKFGGKDVTKSNGEFTLEDVDFPTPMLTTKRKRKTKSNQQHHDDDNEYHDGKSVDDPRPNNDHGDDE</sequence>
<feature type="region of interest" description="Disordered" evidence="1">
    <location>
        <begin position="616"/>
        <end position="657"/>
    </location>
</feature>
<dbReference type="PROSITE" id="PS51257">
    <property type="entry name" value="PROKAR_LIPOPROTEIN"/>
    <property type="match status" value="1"/>
</dbReference>
<dbReference type="AlphaFoldDB" id="A0ABD2JNG1"/>
<evidence type="ECO:0000256" key="2">
    <source>
        <dbReference type="SAM" id="SignalP"/>
    </source>
</evidence>
<organism evidence="3 4">
    <name type="scientific">Heterodera trifolii</name>
    <dbReference type="NCBI Taxonomy" id="157864"/>
    <lineage>
        <taxon>Eukaryota</taxon>
        <taxon>Metazoa</taxon>
        <taxon>Ecdysozoa</taxon>
        <taxon>Nematoda</taxon>
        <taxon>Chromadorea</taxon>
        <taxon>Rhabditida</taxon>
        <taxon>Tylenchina</taxon>
        <taxon>Tylenchomorpha</taxon>
        <taxon>Tylenchoidea</taxon>
        <taxon>Heteroderidae</taxon>
        <taxon>Heteroderinae</taxon>
        <taxon>Heterodera</taxon>
    </lineage>
</organism>
<comment type="caution">
    <text evidence="3">The sequence shown here is derived from an EMBL/GenBank/DDBJ whole genome shotgun (WGS) entry which is preliminary data.</text>
</comment>
<feature type="signal peptide" evidence="2">
    <location>
        <begin position="1"/>
        <end position="25"/>
    </location>
</feature>
<dbReference type="EMBL" id="JBICBT010000930">
    <property type="protein sequence ID" value="KAL3092149.1"/>
    <property type="molecule type" value="Genomic_DNA"/>
</dbReference>
<name>A0ABD2JNG1_9BILA</name>
<proteinExistence type="predicted"/>
<reference evidence="3 4" key="1">
    <citation type="submission" date="2024-10" db="EMBL/GenBank/DDBJ databases">
        <authorList>
            <person name="Kim D."/>
        </authorList>
    </citation>
    <scope>NUCLEOTIDE SEQUENCE [LARGE SCALE GENOMIC DNA]</scope>
    <source>
        <strain evidence="3">BH-2024</strain>
    </source>
</reference>
<keyword evidence="4" id="KW-1185">Reference proteome</keyword>
<dbReference type="Proteomes" id="UP001620626">
    <property type="component" value="Unassembled WGS sequence"/>
</dbReference>
<feature type="chain" id="PRO_5044849290" evidence="2">
    <location>
        <begin position="26"/>
        <end position="657"/>
    </location>
</feature>
<gene>
    <name evidence="3" type="ORF">niasHT_021284</name>
</gene>
<evidence type="ECO:0000256" key="1">
    <source>
        <dbReference type="SAM" id="MobiDB-lite"/>
    </source>
</evidence>
<protein>
    <submittedName>
        <fullName evidence="3">Uncharacterized protein</fullName>
    </submittedName>
</protein>
<feature type="compositionally biased region" description="Basic and acidic residues" evidence="1">
    <location>
        <begin position="630"/>
        <end position="657"/>
    </location>
</feature>
<keyword evidence="2" id="KW-0732">Signal</keyword>
<accession>A0ABD2JNG1</accession>
<evidence type="ECO:0000313" key="4">
    <source>
        <dbReference type="Proteomes" id="UP001620626"/>
    </source>
</evidence>